<evidence type="ECO:0000313" key="3">
    <source>
        <dbReference type="EMBL" id="OYQ34154.1"/>
    </source>
</evidence>
<comment type="similarity">
    <text evidence="1">Belongs to the short-chain dehydrogenases/reductases (SDR) family.</text>
</comment>
<organism evidence="3 4">
    <name type="scientific">Niveispirillum lacus</name>
    <dbReference type="NCBI Taxonomy" id="1981099"/>
    <lineage>
        <taxon>Bacteria</taxon>
        <taxon>Pseudomonadati</taxon>
        <taxon>Pseudomonadota</taxon>
        <taxon>Alphaproteobacteria</taxon>
        <taxon>Rhodospirillales</taxon>
        <taxon>Azospirillaceae</taxon>
        <taxon>Niveispirillum</taxon>
    </lineage>
</organism>
<evidence type="ECO:0008006" key="5">
    <source>
        <dbReference type="Google" id="ProtNLM"/>
    </source>
</evidence>
<protein>
    <recommendedName>
        <fullName evidence="5">Short-chain dehydrogenase</fullName>
    </recommendedName>
</protein>
<accession>A0A255YZP6</accession>
<dbReference type="InterPro" id="IPR036291">
    <property type="entry name" value="NAD(P)-bd_dom_sf"/>
</dbReference>
<dbReference type="GO" id="GO:0016491">
    <property type="term" value="F:oxidoreductase activity"/>
    <property type="evidence" value="ECO:0007669"/>
    <property type="project" value="UniProtKB-KW"/>
</dbReference>
<dbReference type="PRINTS" id="PR00081">
    <property type="entry name" value="GDHRDH"/>
</dbReference>
<reference evidence="3 4" key="1">
    <citation type="submission" date="2017-07" db="EMBL/GenBank/DDBJ databases">
        <title>Niveispirillum cyanobacteriorum sp. nov., isolated from cyanobacterial aggregates in a eutrophic lake.</title>
        <authorList>
            <person name="Cai H."/>
        </authorList>
    </citation>
    <scope>NUCLEOTIDE SEQUENCE [LARGE SCALE GENOMIC DNA]</scope>
    <source>
        <strain evidence="4">TH1-14</strain>
    </source>
</reference>
<evidence type="ECO:0000256" key="2">
    <source>
        <dbReference type="ARBA" id="ARBA00023002"/>
    </source>
</evidence>
<keyword evidence="2" id="KW-0560">Oxidoreductase</keyword>
<keyword evidence="4" id="KW-1185">Reference proteome</keyword>
<dbReference type="Proteomes" id="UP000216998">
    <property type="component" value="Unassembled WGS sequence"/>
</dbReference>
<dbReference type="Pfam" id="PF13561">
    <property type="entry name" value="adh_short_C2"/>
    <property type="match status" value="1"/>
</dbReference>
<dbReference type="SUPFAM" id="SSF51735">
    <property type="entry name" value="NAD(P)-binding Rossmann-fold domains"/>
    <property type="match status" value="1"/>
</dbReference>
<evidence type="ECO:0000256" key="1">
    <source>
        <dbReference type="ARBA" id="ARBA00006484"/>
    </source>
</evidence>
<name>A0A255YZP6_9PROT</name>
<dbReference type="InterPro" id="IPR002347">
    <property type="entry name" value="SDR_fam"/>
</dbReference>
<gene>
    <name evidence="3" type="ORF">CHU95_11880</name>
</gene>
<sequence length="252" mass="26141">MSQTHAVLVTGGARRLGAAMALACASVGMDVAIHYRTEGPDVTSMLASLRDLGVQAVAIAADLADPTQVPGVVPAAAAALGRPLTALINSASIFEWDDIATLSADRLLAHFLPNSVAPALLSQALLAQLPEGVTGAIVNILDQKLASPHGDHLSYTLSKYALMGLGEVLARSGAPRVRVNAIAPGYVLPAPGQAQAEFERLHAQNPLRIGPGADDIAKACLYLLQSTVTTGQTLYVDAGLRFAGLEKDISFY</sequence>
<evidence type="ECO:0000313" key="4">
    <source>
        <dbReference type="Proteomes" id="UP000216998"/>
    </source>
</evidence>
<comment type="caution">
    <text evidence="3">The sequence shown here is derived from an EMBL/GenBank/DDBJ whole genome shotgun (WGS) entry which is preliminary data.</text>
</comment>
<proteinExistence type="inferred from homology"/>
<dbReference type="AlphaFoldDB" id="A0A255YZP6"/>
<dbReference type="OrthoDB" id="9786360at2"/>
<dbReference type="PANTHER" id="PTHR43639:SF1">
    <property type="entry name" value="SHORT-CHAIN DEHYDROGENASE_REDUCTASE FAMILY PROTEIN"/>
    <property type="match status" value="1"/>
</dbReference>
<dbReference type="EMBL" id="NOXU01000029">
    <property type="protein sequence ID" value="OYQ34154.1"/>
    <property type="molecule type" value="Genomic_DNA"/>
</dbReference>
<dbReference type="Gene3D" id="3.40.50.720">
    <property type="entry name" value="NAD(P)-binding Rossmann-like Domain"/>
    <property type="match status" value="1"/>
</dbReference>
<dbReference type="PANTHER" id="PTHR43639">
    <property type="entry name" value="OXIDOREDUCTASE, SHORT-CHAIN DEHYDROGENASE/REDUCTASE FAMILY (AFU_ORTHOLOGUE AFUA_5G02870)"/>
    <property type="match status" value="1"/>
</dbReference>
<dbReference type="RefSeq" id="WP_094456564.1">
    <property type="nucleotide sequence ID" value="NZ_NOXU01000029.1"/>
</dbReference>